<dbReference type="EMBL" id="QSLJ01000001">
    <property type="protein sequence ID" value="RHF38871.1"/>
    <property type="molecule type" value="Genomic_DNA"/>
</dbReference>
<dbReference type="Pfam" id="PF20469">
    <property type="entry name" value="OLD-like_TOPRIM"/>
    <property type="match status" value="1"/>
</dbReference>
<proteinExistence type="predicted"/>
<dbReference type="PANTHER" id="PTHR43581">
    <property type="entry name" value="ATP/GTP PHOSPHATASE"/>
    <property type="match status" value="1"/>
</dbReference>
<dbReference type="InterPro" id="IPR003959">
    <property type="entry name" value="ATPase_AAA_core"/>
</dbReference>
<dbReference type="SUPFAM" id="SSF52540">
    <property type="entry name" value="P-loop containing nucleoside triphosphate hydrolases"/>
    <property type="match status" value="1"/>
</dbReference>
<dbReference type="GO" id="GO:0016887">
    <property type="term" value="F:ATP hydrolysis activity"/>
    <property type="evidence" value="ECO:0007669"/>
    <property type="project" value="InterPro"/>
</dbReference>
<dbReference type="InterPro" id="IPR034139">
    <property type="entry name" value="TOPRIM_OLD"/>
</dbReference>
<feature type="domain" description="ATPase AAA-type core" evidence="1">
    <location>
        <begin position="282"/>
        <end position="351"/>
    </location>
</feature>
<dbReference type="AlphaFoldDB" id="A0A414NGK2"/>
<dbReference type="InParanoid" id="A0A414NGK2"/>
<evidence type="ECO:0000313" key="4">
    <source>
        <dbReference type="Proteomes" id="UP000283983"/>
    </source>
</evidence>
<dbReference type="Proteomes" id="UP000283983">
    <property type="component" value="Unassembled WGS sequence"/>
</dbReference>
<organism evidence="3 4">
    <name type="scientific">Collinsella intestinalis</name>
    <dbReference type="NCBI Taxonomy" id="147207"/>
    <lineage>
        <taxon>Bacteria</taxon>
        <taxon>Bacillati</taxon>
        <taxon>Actinomycetota</taxon>
        <taxon>Coriobacteriia</taxon>
        <taxon>Coriobacteriales</taxon>
        <taxon>Coriobacteriaceae</taxon>
        <taxon>Collinsella</taxon>
    </lineage>
</organism>
<gene>
    <name evidence="3" type="ORF">DW682_04115</name>
</gene>
<reference evidence="3 4" key="1">
    <citation type="submission" date="2018-08" db="EMBL/GenBank/DDBJ databases">
        <title>A genome reference for cultivated species of the human gut microbiota.</title>
        <authorList>
            <person name="Zou Y."/>
            <person name="Xue W."/>
            <person name="Luo G."/>
        </authorList>
    </citation>
    <scope>NUCLEOTIDE SEQUENCE [LARGE SCALE GENOMIC DNA]</scope>
    <source>
        <strain evidence="3 4">AM25-33</strain>
    </source>
</reference>
<evidence type="ECO:0000259" key="2">
    <source>
        <dbReference type="Pfam" id="PF20469"/>
    </source>
</evidence>
<accession>A0A414NGK2</accession>
<dbReference type="InterPro" id="IPR027417">
    <property type="entry name" value="P-loop_NTPase"/>
</dbReference>
<dbReference type="PANTHER" id="PTHR43581:SF2">
    <property type="entry name" value="EXCINUCLEASE ATPASE SUBUNIT"/>
    <property type="match status" value="1"/>
</dbReference>
<dbReference type="Gene3D" id="3.40.50.300">
    <property type="entry name" value="P-loop containing nucleotide triphosphate hydrolases"/>
    <property type="match status" value="1"/>
</dbReference>
<sequence length="608" mass="67818">MAHLSSMVLRIKICKSIKRMMREWHMADYQFKINSLSFKCSDQPIVPKKINVIIGPNNSGKSRALKEIRSEILGHPERHFSGSGQIDSVVFDHIDLNMPASSDDLISSYSLGSRVVRHEGGWRVRDYCNIGKRLSPDGSYSSYSSQANFYSASSWIDGLDSVLSDHEAHGGEREARYESLEFFGPCMVDYVGTEDRLLLSVGERAFGHRDNDYNILSSVLDYDPDCVAISADIYSLFERDVVLDAVSSRQLVVPVVSDSFGEYRATSDTPKKLEILEKASRLSDEGDGFRSFVSVLLSVIGRNKPIFLLDEPEAFLHPPYARRMGELLMNHLSNNEQLESAFISTHSSYLLQGLLLGDCGDVQIIRLERTPGGTTAKVIGTEELQELINRKNYSPKYLDGLFSSEVNLVEGPWDESVYSRIIMKADEAYDGLFIPTNGKDAFPIFKKFYSNAGIKCRVISDFDLLNNKDLFNNVMTCFLDKSDAKLKQSFLQLRQDLEAEYRNLVGAPPAGSGKLPAAVSDCYKNDVEAGVDAALMIRVKDMIRFLGERGLVILKTGELESMFVADGIEYGHQANSWFQAAMEYIAGAKIEDLRSNSAVEGILHGFGC</sequence>
<name>A0A414NGK2_9ACTN</name>
<protein>
    <submittedName>
        <fullName evidence="3">Uncharacterized protein</fullName>
    </submittedName>
</protein>
<keyword evidence="4" id="KW-1185">Reference proteome</keyword>
<dbReference type="GO" id="GO:0005524">
    <property type="term" value="F:ATP binding"/>
    <property type="evidence" value="ECO:0007669"/>
    <property type="project" value="InterPro"/>
</dbReference>
<dbReference type="Pfam" id="PF13304">
    <property type="entry name" value="AAA_21"/>
    <property type="match status" value="1"/>
</dbReference>
<evidence type="ECO:0000313" key="3">
    <source>
        <dbReference type="EMBL" id="RHF38871.1"/>
    </source>
</evidence>
<dbReference type="InterPro" id="IPR051396">
    <property type="entry name" value="Bact_Antivir_Def_Nuclease"/>
</dbReference>
<evidence type="ECO:0000259" key="1">
    <source>
        <dbReference type="Pfam" id="PF13304"/>
    </source>
</evidence>
<comment type="caution">
    <text evidence="3">The sequence shown here is derived from an EMBL/GenBank/DDBJ whole genome shotgun (WGS) entry which is preliminary data.</text>
</comment>
<feature type="domain" description="OLD protein-like TOPRIM" evidence="2">
    <location>
        <begin position="401"/>
        <end position="463"/>
    </location>
</feature>